<evidence type="ECO:0000256" key="3">
    <source>
        <dbReference type="ARBA" id="ARBA00022475"/>
    </source>
</evidence>
<dbReference type="Proteomes" id="UP000622707">
    <property type="component" value="Unassembled WGS sequence"/>
</dbReference>
<accession>A0ABS1JIB7</accession>
<evidence type="ECO:0000256" key="7">
    <source>
        <dbReference type="SAM" id="Phobius"/>
    </source>
</evidence>
<reference evidence="8 9" key="1">
    <citation type="journal article" date="2017" name="Int. J. Syst. Evol. Microbiol.">
        <title>Ramlibacter alkalitolerans sp. nov., alkali-tolerant bacterium isolated from soil of ginseng.</title>
        <authorList>
            <person name="Lee D.H."/>
            <person name="Cha C.J."/>
        </authorList>
    </citation>
    <scope>NUCLEOTIDE SEQUENCE [LARGE SCALE GENOMIC DNA]</scope>
    <source>
        <strain evidence="8 9">KACC 19305</strain>
    </source>
</reference>
<sequence>MTAGTGEARPPVSQDIGVLRAGWGYASISDKIADLVLTRPLRWPWLLAFFGTLGGTAIFVGAMAWLFTQGVGIWGIRIPVAWGFAIANCVWWIGIGHAGTFISAVLLLLRQRWRTSINRFAEAMTLFAAAMAGLFPILHLGRPWFFYWIAPYPDRMDLWPQWRSPLVWDFFAIATYLIVSFLFWYLGLLPDLATLRDRAHSRGKQIAYGLLALGWRGEARQWARHQSAYLLLAGLATPLVVSVHSVVSLDFAIGNTPGYHSTIFPPYFVAGALFSGFAMVLTLAIPLRRAFGLHDFITATHLDHAARVLLATGSLVAYGYACEIFTAFYSGDAFEIAMTVDRFTGFYAPVYWFMLACNVLAPQVLWLRRARRNALLLFGLSLVINLGMWLERVVIVVQSTSHDFLPSAWGRFVPTAWDWVFLLGSISTFAWLFLVFIRLLPAISISEMRLLVRESAEAR</sequence>
<feature type="transmembrane region" description="Helical" evidence="7">
    <location>
        <begin position="80"/>
        <end position="109"/>
    </location>
</feature>
<keyword evidence="5 7" id="KW-1133">Transmembrane helix</keyword>
<keyword evidence="3" id="KW-1003">Cell membrane</keyword>
<feature type="transmembrane region" description="Helical" evidence="7">
    <location>
        <begin position="121"/>
        <end position="146"/>
    </location>
</feature>
<evidence type="ECO:0000256" key="1">
    <source>
        <dbReference type="ARBA" id="ARBA00004651"/>
    </source>
</evidence>
<protein>
    <submittedName>
        <fullName evidence="8">Polysulfide reductase NrfD</fullName>
    </submittedName>
</protein>
<feature type="transmembrane region" description="Helical" evidence="7">
    <location>
        <begin position="228"/>
        <end position="247"/>
    </location>
</feature>
<feature type="transmembrane region" description="Helical" evidence="7">
    <location>
        <begin position="349"/>
        <end position="367"/>
    </location>
</feature>
<evidence type="ECO:0000256" key="5">
    <source>
        <dbReference type="ARBA" id="ARBA00022989"/>
    </source>
</evidence>
<keyword evidence="6 7" id="KW-0472">Membrane</keyword>
<dbReference type="Pfam" id="PF03916">
    <property type="entry name" value="NrfD"/>
    <property type="match status" value="1"/>
</dbReference>
<dbReference type="RefSeq" id="WP_201687191.1">
    <property type="nucleotide sequence ID" value="NZ_JAEQND010000001.1"/>
</dbReference>
<evidence type="ECO:0000256" key="4">
    <source>
        <dbReference type="ARBA" id="ARBA00022692"/>
    </source>
</evidence>
<feature type="transmembrane region" description="Helical" evidence="7">
    <location>
        <begin position="267"/>
        <end position="287"/>
    </location>
</feature>
<evidence type="ECO:0000313" key="8">
    <source>
        <dbReference type="EMBL" id="MBL0423970.1"/>
    </source>
</evidence>
<evidence type="ECO:0000313" key="9">
    <source>
        <dbReference type="Proteomes" id="UP000622707"/>
    </source>
</evidence>
<feature type="transmembrane region" description="Helical" evidence="7">
    <location>
        <begin position="419"/>
        <end position="440"/>
    </location>
</feature>
<name>A0ABS1JIB7_9BURK</name>
<dbReference type="EMBL" id="JAEQND010000001">
    <property type="protein sequence ID" value="MBL0423970.1"/>
    <property type="molecule type" value="Genomic_DNA"/>
</dbReference>
<feature type="transmembrane region" description="Helical" evidence="7">
    <location>
        <begin position="308"/>
        <end position="329"/>
    </location>
</feature>
<organism evidence="8 9">
    <name type="scientific">Ramlibacter alkalitolerans</name>
    <dbReference type="NCBI Taxonomy" id="2039631"/>
    <lineage>
        <taxon>Bacteria</taxon>
        <taxon>Pseudomonadati</taxon>
        <taxon>Pseudomonadota</taxon>
        <taxon>Betaproteobacteria</taxon>
        <taxon>Burkholderiales</taxon>
        <taxon>Comamonadaceae</taxon>
        <taxon>Ramlibacter</taxon>
    </lineage>
</organism>
<proteinExistence type="inferred from homology"/>
<dbReference type="PANTHER" id="PTHR43044:SF2">
    <property type="entry name" value="POLYSULPHIDE REDUCTASE NRFD"/>
    <property type="match status" value="1"/>
</dbReference>
<feature type="transmembrane region" description="Helical" evidence="7">
    <location>
        <begin position="45"/>
        <end position="68"/>
    </location>
</feature>
<evidence type="ECO:0000256" key="6">
    <source>
        <dbReference type="ARBA" id="ARBA00023136"/>
    </source>
</evidence>
<comment type="similarity">
    <text evidence="2">Belongs to the NrfD family.</text>
</comment>
<gene>
    <name evidence="8" type="primary">nrfD</name>
    <name evidence="8" type="ORF">JI746_02530</name>
</gene>
<feature type="transmembrane region" description="Helical" evidence="7">
    <location>
        <begin position="374"/>
        <end position="399"/>
    </location>
</feature>
<evidence type="ECO:0000256" key="2">
    <source>
        <dbReference type="ARBA" id="ARBA00008929"/>
    </source>
</evidence>
<keyword evidence="4 7" id="KW-0812">Transmembrane</keyword>
<feature type="transmembrane region" description="Helical" evidence="7">
    <location>
        <begin position="166"/>
        <end position="188"/>
    </location>
</feature>
<dbReference type="PANTHER" id="PTHR43044">
    <property type="match status" value="1"/>
</dbReference>
<keyword evidence="9" id="KW-1185">Reference proteome</keyword>
<comment type="subcellular location">
    <subcellularLocation>
        <location evidence="1">Cell membrane</location>
        <topology evidence="1">Multi-pass membrane protein</topology>
    </subcellularLocation>
</comment>
<comment type="caution">
    <text evidence="8">The sequence shown here is derived from an EMBL/GenBank/DDBJ whole genome shotgun (WGS) entry which is preliminary data.</text>
</comment>
<dbReference type="InterPro" id="IPR005614">
    <property type="entry name" value="NrfD-like"/>
</dbReference>